<dbReference type="GO" id="GO:0008270">
    <property type="term" value="F:zinc ion binding"/>
    <property type="evidence" value="ECO:0007669"/>
    <property type="project" value="InterPro"/>
</dbReference>
<dbReference type="GO" id="GO:0016491">
    <property type="term" value="F:oxidoreductase activity"/>
    <property type="evidence" value="ECO:0007669"/>
    <property type="project" value="UniProtKB-KW"/>
</dbReference>
<gene>
    <name evidence="9" type="ORF">AB675_9335</name>
</gene>
<feature type="region of interest" description="Disordered" evidence="7">
    <location>
        <begin position="402"/>
        <end position="456"/>
    </location>
</feature>
<proteinExistence type="inferred from homology"/>
<sequence>MATRSKSPLPPTSGGQNGISKPKTMKATFWNGRPGRMELRTVSVPKLQQETDCIVRLTTAAICGTDLHILHGVFGSAKLPQAVGHEGVGIVTEIGDGVETVKVGDRVIIQDFADDGHASPNALDFQQAYFGLGEQLGDLPGLQDDTLIILPPGSNALTDLDFVLLSDIFSTAWGSLSLSGFKPGDIVAIFGAGPVGLLVAYSAFLRGAAKIYIVDHVQARLDKAQTIGSNVFPIDLTFTNPKKGIRGPADQIKQHEPLGVNRVIDAIGFECVDTNLRPDSNFVLREALSVAGFFGGIYLTGVYLSTPADKAQPSANKIGDTLKLDMFTFWGKNLTLSGGGIVPSEWIPEILPLILSGRAKPSFVFSAEIGIEDVQEGYERFDQHLETKIAIRFPWELEEKEKGAKGKLTKQSNGSSRKRKAAASEESSEEEVHVVPRKGHALGQRGGGKRRRMHGRLPHSHLMLTGAFGAFA</sequence>
<feature type="region of interest" description="Disordered" evidence="7">
    <location>
        <begin position="1"/>
        <end position="25"/>
    </location>
</feature>
<dbReference type="PANTHER" id="PTHR42813">
    <property type="entry name" value="ZINC-TYPE ALCOHOL DEHYDROGENASE-LIKE"/>
    <property type="match status" value="1"/>
</dbReference>
<organism evidence="9 10">
    <name type="scientific">Cyphellophora attinorum</name>
    <dbReference type="NCBI Taxonomy" id="1664694"/>
    <lineage>
        <taxon>Eukaryota</taxon>
        <taxon>Fungi</taxon>
        <taxon>Dikarya</taxon>
        <taxon>Ascomycota</taxon>
        <taxon>Pezizomycotina</taxon>
        <taxon>Eurotiomycetes</taxon>
        <taxon>Chaetothyriomycetidae</taxon>
        <taxon>Chaetothyriales</taxon>
        <taxon>Cyphellophoraceae</taxon>
        <taxon>Cyphellophora</taxon>
    </lineage>
</organism>
<dbReference type="InterPro" id="IPR011032">
    <property type="entry name" value="GroES-like_sf"/>
</dbReference>
<feature type="compositionally biased region" description="Basic residues" evidence="7">
    <location>
        <begin position="447"/>
        <end position="456"/>
    </location>
</feature>
<dbReference type="GeneID" id="28741739"/>
<keyword evidence="10" id="KW-1185">Reference proteome</keyword>
<dbReference type="EMBL" id="LFJN01000009">
    <property type="protein sequence ID" value="KPI41425.1"/>
    <property type="molecule type" value="Genomic_DNA"/>
</dbReference>
<dbReference type="PANTHER" id="PTHR42813:SF3">
    <property type="entry name" value="GLUTATHIONE-INDEPENDENT FORMALDEHYDE DEHYDROGENASE"/>
    <property type="match status" value="1"/>
</dbReference>
<keyword evidence="3" id="KW-0479">Metal-binding</keyword>
<dbReference type="AlphaFoldDB" id="A0A0N1NZ74"/>
<comment type="cofactor">
    <cofactor evidence="1">
        <name>Zn(2+)</name>
        <dbReference type="ChEBI" id="CHEBI:29105"/>
    </cofactor>
</comment>
<dbReference type="Gene3D" id="3.40.50.720">
    <property type="entry name" value="NAD(P)-binding Rossmann-like Domain"/>
    <property type="match status" value="1"/>
</dbReference>
<keyword evidence="4" id="KW-0862">Zinc</keyword>
<reference evidence="9 10" key="1">
    <citation type="submission" date="2015-06" db="EMBL/GenBank/DDBJ databases">
        <title>Draft genome of the ant-associated black yeast Phialophora attae CBS 131958.</title>
        <authorList>
            <person name="Moreno L.F."/>
            <person name="Stielow B.J."/>
            <person name="de Hoog S."/>
            <person name="Vicente V.A."/>
            <person name="Weiss V.A."/>
            <person name="de Vries M."/>
            <person name="Cruz L.M."/>
            <person name="Souza E.M."/>
        </authorList>
    </citation>
    <scope>NUCLEOTIDE SEQUENCE [LARGE SCALE GENOMIC DNA]</scope>
    <source>
        <strain evidence="9 10">CBS 131958</strain>
    </source>
</reference>
<protein>
    <submittedName>
        <fullName evidence="9">Putative zinc-type alcohol dehydrogenase-like protein YbdR</fullName>
    </submittedName>
</protein>
<dbReference type="InterPro" id="IPR013154">
    <property type="entry name" value="ADH-like_N"/>
</dbReference>
<dbReference type="PROSITE" id="PS00059">
    <property type="entry name" value="ADH_ZINC"/>
    <property type="match status" value="1"/>
</dbReference>
<dbReference type="RefSeq" id="XP_018001388.1">
    <property type="nucleotide sequence ID" value="XM_018149859.1"/>
</dbReference>
<evidence type="ECO:0000256" key="5">
    <source>
        <dbReference type="ARBA" id="ARBA00023002"/>
    </source>
</evidence>
<evidence type="ECO:0000256" key="3">
    <source>
        <dbReference type="ARBA" id="ARBA00022723"/>
    </source>
</evidence>
<dbReference type="SUPFAM" id="SSF51735">
    <property type="entry name" value="NAD(P)-binding Rossmann-fold domains"/>
    <property type="match status" value="1"/>
</dbReference>
<keyword evidence="5" id="KW-0560">Oxidoreductase</keyword>
<feature type="domain" description="Alcohol dehydrogenase-like N-terminal" evidence="8">
    <location>
        <begin position="50"/>
        <end position="119"/>
    </location>
</feature>
<dbReference type="OrthoDB" id="256333at2759"/>
<dbReference type="Pfam" id="PF08240">
    <property type="entry name" value="ADH_N"/>
    <property type="match status" value="1"/>
</dbReference>
<evidence type="ECO:0000256" key="4">
    <source>
        <dbReference type="ARBA" id="ARBA00022833"/>
    </source>
</evidence>
<accession>A0A0N1NZ74</accession>
<evidence type="ECO:0000256" key="7">
    <source>
        <dbReference type="SAM" id="MobiDB-lite"/>
    </source>
</evidence>
<evidence type="ECO:0000259" key="8">
    <source>
        <dbReference type="Pfam" id="PF08240"/>
    </source>
</evidence>
<dbReference type="InterPro" id="IPR002328">
    <property type="entry name" value="ADH_Zn_CS"/>
</dbReference>
<keyword evidence="6" id="KW-0520">NAD</keyword>
<dbReference type="Proteomes" id="UP000038010">
    <property type="component" value="Unassembled WGS sequence"/>
</dbReference>
<evidence type="ECO:0000256" key="6">
    <source>
        <dbReference type="ARBA" id="ARBA00023027"/>
    </source>
</evidence>
<dbReference type="InterPro" id="IPR036291">
    <property type="entry name" value="NAD(P)-bd_dom_sf"/>
</dbReference>
<dbReference type="SUPFAM" id="SSF50129">
    <property type="entry name" value="GroES-like"/>
    <property type="match status" value="1"/>
</dbReference>
<evidence type="ECO:0000256" key="1">
    <source>
        <dbReference type="ARBA" id="ARBA00001947"/>
    </source>
</evidence>
<evidence type="ECO:0000313" key="9">
    <source>
        <dbReference type="EMBL" id="KPI41425.1"/>
    </source>
</evidence>
<name>A0A0N1NZ74_9EURO</name>
<evidence type="ECO:0000256" key="2">
    <source>
        <dbReference type="ARBA" id="ARBA00008072"/>
    </source>
</evidence>
<dbReference type="Gene3D" id="3.90.180.10">
    <property type="entry name" value="Medium-chain alcohol dehydrogenases, catalytic domain"/>
    <property type="match status" value="1"/>
</dbReference>
<evidence type="ECO:0000313" key="10">
    <source>
        <dbReference type="Proteomes" id="UP000038010"/>
    </source>
</evidence>
<dbReference type="VEuPathDB" id="FungiDB:AB675_9335"/>
<dbReference type="STRING" id="1664694.A0A0N1NZ74"/>
<comment type="similarity">
    <text evidence="2">Belongs to the zinc-containing alcohol dehydrogenase family.</text>
</comment>
<comment type="caution">
    <text evidence="9">The sequence shown here is derived from an EMBL/GenBank/DDBJ whole genome shotgun (WGS) entry which is preliminary data.</text>
</comment>